<proteinExistence type="predicted"/>
<dbReference type="Gene3D" id="3.90.70.10">
    <property type="entry name" value="Cysteine proteinases"/>
    <property type="match status" value="1"/>
</dbReference>
<accession>A0ABY0R4Z3</accession>
<dbReference type="NCBIfam" id="NF033920">
    <property type="entry name" value="C39_PA2778_fam"/>
    <property type="match status" value="1"/>
</dbReference>
<dbReference type="Proteomes" id="UP000182276">
    <property type="component" value="Unassembled WGS sequence"/>
</dbReference>
<dbReference type="CDD" id="cd02549">
    <property type="entry name" value="Peptidase_C39A"/>
    <property type="match status" value="1"/>
</dbReference>
<comment type="caution">
    <text evidence="4">The sequence shown here is derived from an EMBL/GenBank/DDBJ whole genome shotgun (WGS) entry which is preliminary data.</text>
</comment>
<evidence type="ECO:0000259" key="3">
    <source>
        <dbReference type="Pfam" id="PF13529"/>
    </source>
</evidence>
<dbReference type="InterPro" id="IPR011990">
    <property type="entry name" value="TPR-like_helical_dom_sf"/>
</dbReference>
<keyword evidence="5" id="KW-1185">Reference proteome</keyword>
<feature type="domain" description="Peptidase C39-like" evidence="3">
    <location>
        <begin position="37"/>
        <end position="147"/>
    </location>
</feature>
<dbReference type="InterPro" id="IPR039563">
    <property type="entry name" value="Peptidase_C39_single_dom"/>
</dbReference>
<evidence type="ECO:0000256" key="2">
    <source>
        <dbReference type="SAM" id="SignalP"/>
    </source>
</evidence>
<protein>
    <submittedName>
        <fullName evidence="4">TPR repeat-containing protein</fullName>
    </submittedName>
</protein>
<dbReference type="Gene3D" id="1.25.40.10">
    <property type="entry name" value="Tetratricopeptide repeat domain"/>
    <property type="match status" value="1"/>
</dbReference>
<gene>
    <name evidence="4" type="ORF">SAMN05660875_105155</name>
</gene>
<feature type="chain" id="PRO_5047271416" evidence="2">
    <location>
        <begin position="24"/>
        <end position="309"/>
    </location>
</feature>
<sequence>MIRLLVALCVALALGGCAQHRVAIEGKGLPPRIELTEVPFFPQQDYQCGPAALATMLAQRNIAVTPDDLVGQVYLPSRKGSLQVELVAASRAAGLLVYPLQPRLETVLTEVAAGNPVLVLQNLAFDRWPQWHFAVVVGYDLAQQQIILRSGTTRRWVGSFAQFERSWAKGERWAVLTLPPSRLPATAQELRWLQAASDLEQTQGVQQASVAYRTAVERWGSALSWFALGNSQYAGRQFGEAERAFRQAIIADGHFAPAWNNLAQLLAERGCTAGAAVARRCASQVGAQSGDAEASSRPAHACGAPPRCP</sequence>
<dbReference type="Pfam" id="PF13529">
    <property type="entry name" value="Peptidase_C39_2"/>
    <property type="match status" value="1"/>
</dbReference>
<evidence type="ECO:0000256" key="1">
    <source>
        <dbReference type="SAM" id="MobiDB-lite"/>
    </source>
</evidence>
<dbReference type="InterPro" id="IPR039564">
    <property type="entry name" value="Peptidase_C39-like"/>
</dbReference>
<evidence type="ECO:0000313" key="4">
    <source>
        <dbReference type="EMBL" id="SDM48212.1"/>
    </source>
</evidence>
<organism evidence="4 5">
    <name type="scientific">Stutzerimonas balearica DSM 6083</name>
    <dbReference type="NCBI Taxonomy" id="1123016"/>
    <lineage>
        <taxon>Bacteria</taxon>
        <taxon>Pseudomonadati</taxon>
        <taxon>Pseudomonadota</taxon>
        <taxon>Gammaproteobacteria</taxon>
        <taxon>Pseudomonadales</taxon>
        <taxon>Pseudomonadaceae</taxon>
        <taxon>Stutzerimonas</taxon>
    </lineage>
</organism>
<dbReference type="SUPFAM" id="SSF48452">
    <property type="entry name" value="TPR-like"/>
    <property type="match status" value="1"/>
</dbReference>
<dbReference type="PROSITE" id="PS51257">
    <property type="entry name" value="PROKAR_LIPOPROTEIN"/>
    <property type="match status" value="1"/>
</dbReference>
<evidence type="ECO:0000313" key="5">
    <source>
        <dbReference type="Proteomes" id="UP000182276"/>
    </source>
</evidence>
<dbReference type="EMBL" id="FNHO01000005">
    <property type="protein sequence ID" value="SDM48212.1"/>
    <property type="molecule type" value="Genomic_DNA"/>
</dbReference>
<keyword evidence="2" id="KW-0732">Signal</keyword>
<name>A0ABY0R4Z3_9GAMM</name>
<reference evidence="4 5" key="1">
    <citation type="submission" date="2016-10" db="EMBL/GenBank/DDBJ databases">
        <authorList>
            <person name="Varghese N."/>
            <person name="Submissions S."/>
        </authorList>
    </citation>
    <scope>NUCLEOTIDE SEQUENCE [LARGE SCALE GENOMIC DNA]</scope>
    <source>
        <strain evidence="4 5">DSM 6083</strain>
    </source>
</reference>
<feature type="signal peptide" evidence="2">
    <location>
        <begin position="1"/>
        <end position="23"/>
    </location>
</feature>
<feature type="region of interest" description="Disordered" evidence="1">
    <location>
        <begin position="288"/>
        <end position="309"/>
    </location>
</feature>